<reference evidence="1" key="1">
    <citation type="submission" date="2013-04" db="EMBL/GenBank/DDBJ databases">
        <title>Genome sequence of Chlamydia psittaci 10_881_SC42.</title>
        <authorList>
            <person name="Huot-Creasy H."/>
            <person name="McCracken C.L."/>
            <person name="Humphries M."/>
            <person name="Sachse K."/>
            <person name="Laroucau K."/>
            <person name="Bavoil P."/>
            <person name="Myers G.S."/>
        </authorList>
    </citation>
    <scope>NUCLEOTIDE SEQUENCE [LARGE SCALE GENOMIC DNA]</scope>
    <source>
        <strain evidence="1">10_881_SC42</strain>
    </source>
</reference>
<accession>A0ABP2X6A2</accession>
<comment type="caution">
    <text evidence="1">The sequence shown here is derived from an EMBL/GenBank/DDBJ whole genome shotgun (WGS) entry which is preliminary data.</text>
</comment>
<name>A0ABP2X6A2_9CHLA</name>
<evidence type="ECO:0000313" key="2">
    <source>
        <dbReference type="Proteomes" id="UP000014821"/>
    </source>
</evidence>
<proteinExistence type="predicted"/>
<dbReference type="EMBL" id="ATND01000002">
    <property type="protein sequence ID" value="EPP38359.1"/>
    <property type="molecule type" value="Genomic_DNA"/>
</dbReference>
<dbReference type="Proteomes" id="UP000014821">
    <property type="component" value="Unassembled WGS sequence"/>
</dbReference>
<protein>
    <submittedName>
        <fullName evidence="1">Uncharacterized protein</fullName>
    </submittedName>
</protein>
<gene>
    <name evidence="1" type="ORF">CP10881SC42_0647</name>
</gene>
<organism evidence="1 2">
    <name type="scientific">Chlamydia avium</name>
    <dbReference type="NCBI Taxonomy" id="1457141"/>
    <lineage>
        <taxon>Bacteria</taxon>
        <taxon>Pseudomonadati</taxon>
        <taxon>Chlamydiota</taxon>
        <taxon>Chlamydiia</taxon>
        <taxon>Chlamydiales</taxon>
        <taxon>Chlamydiaceae</taxon>
        <taxon>Chlamydia/Chlamydophila group</taxon>
        <taxon>Chlamydia</taxon>
    </lineage>
</organism>
<keyword evidence="2" id="KW-1185">Reference proteome</keyword>
<sequence>MASSSFFSIYRVFVKPLFPCQLEKKLILYKAKNHNFLFLKEKNVNNL</sequence>
<evidence type="ECO:0000313" key="1">
    <source>
        <dbReference type="EMBL" id="EPP38359.1"/>
    </source>
</evidence>